<gene>
    <name evidence="9" type="ORF">H5J25_10730</name>
</gene>
<dbReference type="GO" id="GO:0005886">
    <property type="term" value="C:plasma membrane"/>
    <property type="evidence" value="ECO:0007669"/>
    <property type="project" value="UniProtKB-SubCell"/>
</dbReference>
<feature type="signal peptide" evidence="4">
    <location>
        <begin position="1"/>
        <end position="26"/>
    </location>
</feature>
<feature type="region of interest" description="Disordered" evidence="3">
    <location>
        <begin position="361"/>
        <end position="404"/>
    </location>
</feature>
<organism evidence="9 10">
    <name type="scientific">Sphingomonas aliaeris</name>
    <dbReference type="NCBI Taxonomy" id="2759526"/>
    <lineage>
        <taxon>Bacteria</taxon>
        <taxon>Pseudomonadati</taxon>
        <taxon>Pseudomonadota</taxon>
        <taxon>Alphaproteobacteria</taxon>
        <taxon>Sphingomonadales</taxon>
        <taxon>Sphingomonadaceae</taxon>
        <taxon>Sphingomonas</taxon>
    </lineage>
</organism>
<dbReference type="AlphaFoldDB" id="A0A974NY55"/>
<dbReference type="InterPro" id="IPR058624">
    <property type="entry name" value="MdtA-like_HH"/>
</dbReference>
<dbReference type="Gene3D" id="2.40.420.20">
    <property type="match status" value="1"/>
</dbReference>
<dbReference type="Pfam" id="PF25876">
    <property type="entry name" value="HH_MFP_RND"/>
    <property type="match status" value="1"/>
</dbReference>
<dbReference type="InterPro" id="IPR058625">
    <property type="entry name" value="MdtA-like_BSH"/>
</dbReference>
<keyword evidence="10" id="KW-1185">Reference proteome</keyword>
<accession>A0A974NY55</accession>
<feature type="domain" description="Multidrug resistance protein MdtA-like barrel-sandwich hybrid" evidence="6">
    <location>
        <begin position="70"/>
        <end position="211"/>
    </location>
</feature>
<evidence type="ECO:0000313" key="9">
    <source>
        <dbReference type="EMBL" id="QQV78993.1"/>
    </source>
</evidence>
<evidence type="ECO:0000259" key="6">
    <source>
        <dbReference type="Pfam" id="PF25917"/>
    </source>
</evidence>
<dbReference type="PROSITE" id="PS51257">
    <property type="entry name" value="PROKAR_LIPOPROTEIN"/>
    <property type="match status" value="1"/>
</dbReference>
<proteinExistence type="inferred from homology"/>
<comment type="similarity">
    <text evidence="2">Belongs to the membrane fusion protein (MFP) (TC 8.A.1) family.</text>
</comment>
<comment type="subcellular location">
    <subcellularLocation>
        <location evidence="1">Cell envelope</location>
    </subcellularLocation>
</comment>
<dbReference type="PANTHER" id="PTHR30158:SF3">
    <property type="entry name" value="MULTIDRUG EFFLUX PUMP SUBUNIT ACRA-RELATED"/>
    <property type="match status" value="1"/>
</dbReference>
<evidence type="ECO:0000313" key="10">
    <source>
        <dbReference type="Proteomes" id="UP000595894"/>
    </source>
</evidence>
<dbReference type="KEGG" id="sari:H5J25_10730"/>
<dbReference type="GO" id="GO:0022857">
    <property type="term" value="F:transmembrane transporter activity"/>
    <property type="evidence" value="ECO:0007669"/>
    <property type="project" value="InterPro"/>
</dbReference>
<dbReference type="Pfam" id="PF25944">
    <property type="entry name" value="Beta-barrel_RND"/>
    <property type="match status" value="1"/>
</dbReference>
<evidence type="ECO:0000259" key="8">
    <source>
        <dbReference type="Pfam" id="PF25967"/>
    </source>
</evidence>
<protein>
    <submittedName>
        <fullName evidence="9">Efflux RND transporter periplasmic adaptor subunit</fullName>
    </submittedName>
</protein>
<dbReference type="Proteomes" id="UP000595894">
    <property type="component" value="Chromosome"/>
</dbReference>
<evidence type="ECO:0000256" key="1">
    <source>
        <dbReference type="ARBA" id="ARBA00004196"/>
    </source>
</evidence>
<name>A0A974NY55_9SPHN</name>
<evidence type="ECO:0000256" key="3">
    <source>
        <dbReference type="SAM" id="MobiDB-lite"/>
    </source>
</evidence>
<evidence type="ECO:0000256" key="4">
    <source>
        <dbReference type="SAM" id="SignalP"/>
    </source>
</evidence>
<dbReference type="Gene3D" id="2.40.50.100">
    <property type="match status" value="1"/>
</dbReference>
<evidence type="ECO:0000256" key="2">
    <source>
        <dbReference type="ARBA" id="ARBA00009477"/>
    </source>
</evidence>
<evidence type="ECO:0000259" key="7">
    <source>
        <dbReference type="Pfam" id="PF25944"/>
    </source>
</evidence>
<reference evidence="10" key="1">
    <citation type="submission" date="2020-09" db="EMBL/GenBank/DDBJ databases">
        <title>Sphingomonas sp., a new species isolated from pork steak.</title>
        <authorList>
            <person name="Heidler von Heilborn D."/>
        </authorList>
    </citation>
    <scope>NUCLEOTIDE SEQUENCE [LARGE SCALE GENOMIC DNA]</scope>
</reference>
<dbReference type="Gene3D" id="1.10.287.470">
    <property type="entry name" value="Helix hairpin bin"/>
    <property type="match status" value="1"/>
</dbReference>
<sequence length="404" mass="42248">MPLGARRTGAITSISIGLALSLAVSACGGKTEKNTGREKGTPEVGYVVVQPTSVPITIELGGRTTAYQSSEVRPQVSGIIRRRLFTEGSIVRKGQTLYEIDPRLYVAATNEASANLASAQANAEATRVKADRYKPLADIQAVAKQDYTDAAAQARQAAAAVGQTRAALETARINLRFTSVPAPITGRIGRSLFTEGALVTASQTDPLTTIQRLDPMFVDIQQSSADLLALRRSLASGGAAPASAVVRLQLEDGSDYGQTGTVQFSEVMVNQETGTVTLRASFPNPQGLLLPGMFVRASFAQSIDINAFLVPQAGVTRDAKGNATVLLVGADGKAIQRSVTASRVVGQNWVITGGLKPGDRVITEGTGKAKPNQPIKAVPVGTKQNLTPPKQGDKKDASAGQTKG</sequence>
<dbReference type="InterPro" id="IPR058627">
    <property type="entry name" value="MdtA-like_C"/>
</dbReference>
<dbReference type="InterPro" id="IPR006143">
    <property type="entry name" value="RND_pump_MFP"/>
</dbReference>
<keyword evidence="4" id="KW-0732">Signal</keyword>
<dbReference type="RefSeq" id="WP_202096307.1">
    <property type="nucleotide sequence ID" value="NZ_CP061035.1"/>
</dbReference>
<dbReference type="Pfam" id="PF25917">
    <property type="entry name" value="BSH_RND"/>
    <property type="match status" value="1"/>
</dbReference>
<dbReference type="InterPro" id="IPR058626">
    <property type="entry name" value="MdtA-like_b-barrel"/>
</dbReference>
<dbReference type="NCBIfam" id="TIGR01730">
    <property type="entry name" value="RND_mfp"/>
    <property type="match status" value="1"/>
</dbReference>
<dbReference type="EMBL" id="CP061035">
    <property type="protein sequence ID" value="QQV78993.1"/>
    <property type="molecule type" value="Genomic_DNA"/>
</dbReference>
<dbReference type="SUPFAM" id="SSF111369">
    <property type="entry name" value="HlyD-like secretion proteins"/>
    <property type="match status" value="1"/>
</dbReference>
<dbReference type="FunFam" id="2.40.420.20:FF:000001">
    <property type="entry name" value="Efflux RND transporter periplasmic adaptor subunit"/>
    <property type="match status" value="1"/>
</dbReference>
<dbReference type="GO" id="GO:0046677">
    <property type="term" value="P:response to antibiotic"/>
    <property type="evidence" value="ECO:0007669"/>
    <property type="project" value="TreeGrafter"/>
</dbReference>
<dbReference type="Pfam" id="PF25967">
    <property type="entry name" value="RND-MFP_C"/>
    <property type="match status" value="1"/>
</dbReference>
<dbReference type="PANTHER" id="PTHR30158">
    <property type="entry name" value="ACRA/E-RELATED COMPONENT OF DRUG EFFLUX TRANSPORTER"/>
    <property type="match status" value="1"/>
</dbReference>
<feature type="chain" id="PRO_5037308670" evidence="4">
    <location>
        <begin position="27"/>
        <end position="404"/>
    </location>
</feature>
<feature type="domain" description="Multidrug resistance protein MdtA-like C-terminal permuted SH3" evidence="8">
    <location>
        <begin position="306"/>
        <end position="367"/>
    </location>
</feature>
<feature type="domain" description="Multidrug resistance protein MdtA-like beta-barrel" evidence="7">
    <location>
        <begin position="215"/>
        <end position="299"/>
    </location>
</feature>
<feature type="domain" description="Multidrug resistance protein MdtA-like alpha-helical hairpin" evidence="5">
    <location>
        <begin position="110"/>
        <end position="178"/>
    </location>
</feature>
<evidence type="ECO:0000259" key="5">
    <source>
        <dbReference type="Pfam" id="PF25876"/>
    </source>
</evidence>
<dbReference type="Gene3D" id="2.40.30.170">
    <property type="match status" value="1"/>
</dbReference>